<keyword evidence="3" id="KW-1185">Reference proteome</keyword>
<dbReference type="EMBL" id="DF976999">
    <property type="protein sequence ID" value="GAQ24366.1"/>
    <property type="molecule type" value="Genomic_DNA"/>
</dbReference>
<sequence length="223" mass="26713">MLNIPDKALYNRRIPKNKFYQQIGTDTKLEKKFTDEIERITWKYKLSKDTVNLGPTEDVEEIQIFEISLKEKYISQEILENIDRAIPYPIIYILRYDDNVKLAIAYKERNKIDENKMVVHSYYQSDWIKEDELKIDILKGLDLKDVYDNIIRQLLPIESTPEDDIEELIELNQIREQLEKEISKLEGKIKREKQFNKKVDLNIQLQKKKKELKELRNNLGGPR</sequence>
<dbReference type="InterPro" id="IPR025503">
    <property type="entry name" value="DUF4391"/>
</dbReference>
<accession>A0A0U9HCC8</accession>
<proteinExistence type="predicted"/>
<evidence type="ECO:0008006" key="4">
    <source>
        <dbReference type="Google" id="ProtNLM"/>
    </source>
</evidence>
<evidence type="ECO:0000313" key="2">
    <source>
        <dbReference type="EMBL" id="GAQ24366.1"/>
    </source>
</evidence>
<organism evidence="2">
    <name type="scientific">Tepidanaerobacter syntrophicus</name>
    <dbReference type="NCBI Taxonomy" id="224999"/>
    <lineage>
        <taxon>Bacteria</taxon>
        <taxon>Bacillati</taxon>
        <taxon>Bacillota</taxon>
        <taxon>Clostridia</taxon>
        <taxon>Thermosediminibacterales</taxon>
        <taxon>Tepidanaerobacteraceae</taxon>
        <taxon>Tepidanaerobacter</taxon>
    </lineage>
</organism>
<protein>
    <recommendedName>
        <fullName evidence="4">DUF4391 domain-containing protein</fullName>
    </recommendedName>
</protein>
<dbReference type="Proteomes" id="UP000062160">
    <property type="component" value="Unassembled WGS sequence"/>
</dbReference>
<dbReference type="RefSeq" id="WP_059031441.1">
    <property type="nucleotide sequence ID" value="NZ_BSDW01000001.1"/>
</dbReference>
<name>A0A0U9HCC8_9FIRM</name>
<gene>
    <name evidence="2" type="ORF">TSYNT_5192</name>
</gene>
<keyword evidence="1" id="KW-0175">Coiled coil</keyword>
<evidence type="ECO:0000313" key="3">
    <source>
        <dbReference type="Proteomes" id="UP000062160"/>
    </source>
</evidence>
<dbReference type="STRING" id="224999.GCA_001485475_00348"/>
<feature type="coiled-coil region" evidence="1">
    <location>
        <begin position="168"/>
        <end position="218"/>
    </location>
</feature>
<dbReference type="AlphaFoldDB" id="A0A0U9HCC8"/>
<evidence type="ECO:0000256" key="1">
    <source>
        <dbReference type="SAM" id="Coils"/>
    </source>
</evidence>
<reference evidence="2" key="1">
    <citation type="journal article" date="2016" name="Genome Announc.">
        <title>Draft Genome Sequence of the Syntrophic Lactate-Degrading Bacterium Tepidanaerobacter syntrophicus JLT.</title>
        <authorList>
            <person name="Matsuura N."/>
            <person name="Ohashi A."/>
            <person name="Tourlousse D.M."/>
            <person name="Sekiguchi Y."/>
        </authorList>
    </citation>
    <scope>NUCLEOTIDE SEQUENCE [LARGE SCALE GENOMIC DNA]</scope>
    <source>
        <strain evidence="2">JL</strain>
    </source>
</reference>
<dbReference type="OrthoDB" id="9805811at2"/>
<dbReference type="Pfam" id="PF14335">
    <property type="entry name" value="DUF4391"/>
    <property type="match status" value="1"/>
</dbReference>